<dbReference type="EMBL" id="QGNW01000091">
    <property type="protein sequence ID" value="RVW98773.1"/>
    <property type="molecule type" value="Genomic_DNA"/>
</dbReference>
<feature type="compositionally biased region" description="Low complexity" evidence="1">
    <location>
        <begin position="224"/>
        <end position="237"/>
    </location>
</feature>
<gene>
    <name evidence="3" type="primary">RE2_501</name>
    <name evidence="3" type="ORF">CK203_024066</name>
</gene>
<dbReference type="Pfam" id="PF07727">
    <property type="entry name" value="RVT_2"/>
    <property type="match status" value="1"/>
</dbReference>
<evidence type="ECO:0000313" key="3">
    <source>
        <dbReference type="EMBL" id="RVW98773.1"/>
    </source>
</evidence>
<dbReference type="SUPFAM" id="SSF56672">
    <property type="entry name" value="DNA/RNA polymerases"/>
    <property type="match status" value="1"/>
</dbReference>
<sequence length="699" mass="78789">MPSMEAPIQTIAQDSLMAAQEQSRFLPVSFTHSFSVKLDNNNFLIWKQQVVFAIKGYGLQRFVFFESAIPPRFLLKEDAQAGNVNKAFVEWEQQDQLLLSWLLSSISEKVLLRVKIEQFKDQLKTTKKGSLNVVEYLSKIKSCVDFLASVGHILTDKDHIDAILDGLTDEIEKNAKSLDSAASANFASSSTNNGFGGRDRSNFSTNFGQGRGRGIGKGNGGRFNVGNFGRGRNFNGSRGNGGRSGWNNNWNNTGKPQCQLCRRFRHDVERCYYKFDPSFVSPTSSSQIVVVLVLILAKPLLIPQLCLQHLRCSMITLGTLILVLQIMSLQMLIMFSTTLNLLVKTKYTLVMVQDHDSHVVLLTGKVKDGLYSFDSSNLCLAYPQAAFNICQSSSVDIVFSGNANLNRRTGQPRGQENTHVMTTRNKNDITKLKVYIAAVKEPKIVELALQKDEWKQAMISEFEALQRNNTWSLVPLLEERIPIGCRWIYRVKENPDGSVEKYKTRLVVKGFHQQVGFDFNETFSPVVKPTTIRIVFTIALSRGWSVRQLDINNAFLNVILQEEVFMSQPQGFVDEKHLEYVCRLHKALYGLKQAPRAWFERLHKALLQFGFVSSKADQSLFFRITSTHTTYILVYVDDILIIGSNAEVTHIVNGFHLSQQKYIRDLLVKTKMLQAKGLPTPMTSGLKISSQDGVPVENA</sequence>
<evidence type="ECO:0000313" key="4">
    <source>
        <dbReference type="Proteomes" id="UP000288805"/>
    </source>
</evidence>
<protein>
    <submittedName>
        <fullName evidence="3">Retrovirus-related Pol polyprotein from transposon RE2</fullName>
    </submittedName>
</protein>
<organism evidence="3 4">
    <name type="scientific">Vitis vinifera</name>
    <name type="common">Grape</name>
    <dbReference type="NCBI Taxonomy" id="29760"/>
    <lineage>
        <taxon>Eukaryota</taxon>
        <taxon>Viridiplantae</taxon>
        <taxon>Streptophyta</taxon>
        <taxon>Embryophyta</taxon>
        <taxon>Tracheophyta</taxon>
        <taxon>Spermatophyta</taxon>
        <taxon>Magnoliopsida</taxon>
        <taxon>eudicotyledons</taxon>
        <taxon>Gunneridae</taxon>
        <taxon>Pentapetalae</taxon>
        <taxon>rosids</taxon>
        <taxon>Vitales</taxon>
        <taxon>Vitaceae</taxon>
        <taxon>Viteae</taxon>
        <taxon>Vitis</taxon>
    </lineage>
</organism>
<dbReference type="PANTHER" id="PTHR47481:SF10">
    <property type="entry name" value="COPIA-LIKE POLYPROTEIN_RETROTRANSPOSON"/>
    <property type="match status" value="1"/>
</dbReference>
<evidence type="ECO:0000259" key="2">
    <source>
        <dbReference type="Pfam" id="PF07727"/>
    </source>
</evidence>
<dbReference type="PANTHER" id="PTHR47481">
    <property type="match status" value="1"/>
</dbReference>
<feature type="domain" description="Reverse transcriptase Ty1/copia-type" evidence="2">
    <location>
        <begin position="468"/>
        <end position="647"/>
    </location>
</feature>
<reference evidence="3 4" key="1">
    <citation type="journal article" date="2018" name="PLoS Genet.">
        <title>Population sequencing reveals clonal diversity and ancestral inbreeding in the grapevine cultivar Chardonnay.</title>
        <authorList>
            <person name="Roach M.J."/>
            <person name="Johnson D.L."/>
            <person name="Bohlmann J."/>
            <person name="van Vuuren H.J."/>
            <person name="Jones S.J."/>
            <person name="Pretorius I.S."/>
            <person name="Schmidt S.A."/>
            <person name="Borneman A.R."/>
        </authorList>
    </citation>
    <scope>NUCLEOTIDE SEQUENCE [LARGE SCALE GENOMIC DNA]</scope>
    <source>
        <strain evidence="4">cv. Chardonnay</strain>
        <tissue evidence="3">Leaf</tissue>
    </source>
</reference>
<dbReference type="Proteomes" id="UP000288805">
    <property type="component" value="Unassembled WGS sequence"/>
</dbReference>
<evidence type="ECO:0000256" key="1">
    <source>
        <dbReference type="SAM" id="MobiDB-lite"/>
    </source>
</evidence>
<feature type="compositionally biased region" description="Gly residues" evidence="1">
    <location>
        <begin position="209"/>
        <end position="223"/>
    </location>
</feature>
<dbReference type="InterPro" id="IPR043502">
    <property type="entry name" value="DNA/RNA_pol_sf"/>
</dbReference>
<accession>A0A438IPY1</accession>
<feature type="region of interest" description="Disordered" evidence="1">
    <location>
        <begin position="190"/>
        <end position="248"/>
    </location>
</feature>
<comment type="caution">
    <text evidence="3">The sequence shown here is derived from an EMBL/GenBank/DDBJ whole genome shotgun (WGS) entry which is preliminary data.</text>
</comment>
<proteinExistence type="predicted"/>
<dbReference type="InterPro" id="IPR013103">
    <property type="entry name" value="RVT_2"/>
</dbReference>
<name>A0A438IPY1_VITVI</name>
<dbReference type="AlphaFoldDB" id="A0A438IPY1"/>